<dbReference type="EMBL" id="CAJOBC010113637">
    <property type="protein sequence ID" value="CAF4541212.1"/>
    <property type="molecule type" value="Genomic_DNA"/>
</dbReference>
<evidence type="ECO:0000313" key="3">
    <source>
        <dbReference type="Proteomes" id="UP000663829"/>
    </source>
</evidence>
<reference evidence="1" key="1">
    <citation type="submission" date="2021-02" db="EMBL/GenBank/DDBJ databases">
        <authorList>
            <person name="Nowell W R."/>
        </authorList>
    </citation>
    <scope>NUCLEOTIDE SEQUENCE</scope>
</reference>
<feature type="non-terminal residue" evidence="1">
    <location>
        <position position="1"/>
    </location>
</feature>
<dbReference type="OrthoDB" id="10051114at2759"/>
<dbReference type="AlphaFoldDB" id="A0A816DDM3"/>
<dbReference type="EMBL" id="CAJNOQ010045339">
    <property type="protein sequence ID" value="CAF1635919.1"/>
    <property type="molecule type" value="Genomic_DNA"/>
</dbReference>
<sequence length="341" mass="40789">FKLPSTSYITHYINTQTLKSYLLEMIPYVRDTQQFTIDTETDHRTGEGEGEPSLIQIQPVTTVGKEQIILIETKQLPYTGTKEHKLIRDLLTNILNKNKPIYSWSNLYKELKTFDILGLFEYSELPVIYDVQYHFKKWYNRQYPHTPECQMQKDDEDNLLDEYVFLGNKVPTTHLNDIKQADYMKCIRKHRKHKNRSLDKRYQLSKWSCGLDIRNSSYRQYHDFVPPAEVKSGMTQYASHDCFSVTRLQVAIKNNWSKLDIGEKFAHTWEKYLQSYTEQLIQDEQEQYQDLNVVDRENGRPVYIHYHPPIIFARYQHFERKVAQNQILHGMNERIFEILYP</sequence>
<dbReference type="Proteomes" id="UP000681722">
    <property type="component" value="Unassembled WGS sequence"/>
</dbReference>
<name>A0A816DDM3_9BILA</name>
<evidence type="ECO:0000313" key="2">
    <source>
        <dbReference type="EMBL" id="CAF4541212.1"/>
    </source>
</evidence>
<protein>
    <submittedName>
        <fullName evidence="1">Uncharacterized protein</fullName>
    </submittedName>
</protein>
<comment type="caution">
    <text evidence="1">The sequence shown here is derived from an EMBL/GenBank/DDBJ whole genome shotgun (WGS) entry which is preliminary data.</text>
</comment>
<proteinExistence type="predicted"/>
<gene>
    <name evidence="1" type="ORF">GPM918_LOCUS44650</name>
    <name evidence="2" type="ORF">SRO942_LOCUS46597</name>
</gene>
<dbReference type="Proteomes" id="UP000663829">
    <property type="component" value="Unassembled WGS sequence"/>
</dbReference>
<evidence type="ECO:0000313" key="1">
    <source>
        <dbReference type="EMBL" id="CAF1635919.1"/>
    </source>
</evidence>
<keyword evidence="3" id="KW-1185">Reference proteome</keyword>
<accession>A0A816DDM3</accession>
<organism evidence="1 3">
    <name type="scientific">Didymodactylos carnosus</name>
    <dbReference type="NCBI Taxonomy" id="1234261"/>
    <lineage>
        <taxon>Eukaryota</taxon>
        <taxon>Metazoa</taxon>
        <taxon>Spiralia</taxon>
        <taxon>Gnathifera</taxon>
        <taxon>Rotifera</taxon>
        <taxon>Eurotatoria</taxon>
        <taxon>Bdelloidea</taxon>
        <taxon>Philodinida</taxon>
        <taxon>Philodinidae</taxon>
        <taxon>Didymodactylos</taxon>
    </lineage>
</organism>